<dbReference type="AlphaFoldDB" id="A0A1G9G969"/>
<dbReference type="InterPro" id="IPR006938">
    <property type="entry name" value="DUF624"/>
</dbReference>
<reference evidence="1 2" key="1">
    <citation type="submission" date="2018-08" db="EMBL/GenBank/DDBJ databases">
        <title>A genome reference for cultivated species of the human gut microbiota.</title>
        <authorList>
            <person name="Zou Y."/>
            <person name="Xue W."/>
            <person name="Luo G."/>
        </authorList>
    </citation>
    <scope>NUCLEOTIDE SEQUENCE [LARGE SCALE GENOMIC DNA]</scope>
    <source>
        <strain evidence="1 2">AF48-16</strain>
    </source>
</reference>
<gene>
    <name evidence="1" type="ORF">DW084_07210</name>
</gene>
<dbReference type="OrthoDB" id="2185447at2"/>
<evidence type="ECO:0000313" key="2">
    <source>
        <dbReference type="Proteomes" id="UP000286288"/>
    </source>
</evidence>
<accession>A0A1G9G969</accession>
<protein>
    <submittedName>
        <fullName evidence="1">DUF624 domain-containing protein</fullName>
    </submittedName>
</protein>
<name>A0A1G9G969_ENTCA</name>
<comment type="caution">
    <text evidence="1">The sequence shown here is derived from an EMBL/GenBank/DDBJ whole genome shotgun (WGS) entry which is preliminary data.</text>
</comment>
<proteinExistence type="predicted"/>
<dbReference type="EMBL" id="QRMZ01000008">
    <property type="protein sequence ID" value="RHK06649.1"/>
    <property type="molecule type" value="Genomic_DNA"/>
</dbReference>
<dbReference type="GeneID" id="15143323"/>
<dbReference type="Proteomes" id="UP000286288">
    <property type="component" value="Unassembled WGS sequence"/>
</dbReference>
<organism evidence="1 2">
    <name type="scientific">Enterococcus casseliflavus</name>
    <name type="common">Enterococcus flavescens</name>
    <dbReference type="NCBI Taxonomy" id="37734"/>
    <lineage>
        <taxon>Bacteria</taxon>
        <taxon>Bacillati</taxon>
        <taxon>Bacillota</taxon>
        <taxon>Bacilli</taxon>
        <taxon>Lactobacillales</taxon>
        <taxon>Enterococcaceae</taxon>
        <taxon>Enterococcus</taxon>
    </lineage>
</organism>
<dbReference type="Pfam" id="PF04854">
    <property type="entry name" value="DUF624"/>
    <property type="match status" value="1"/>
</dbReference>
<evidence type="ECO:0000313" key="1">
    <source>
        <dbReference type="EMBL" id="RHK06649.1"/>
    </source>
</evidence>
<dbReference type="RefSeq" id="WP_015510403.1">
    <property type="nucleotide sequence ID" value="NZ_CABHBI010000006.1"/>
</dbReference>
<sequence>MKQTNGIYHVSYQVGDWLLHCLKLQLLWFYWVFRYGIFLGIFPATATIIQAFFDSFQKKERPASLKTWFKTIVKKNFRRANQLGAMQAGLLLFLWLELRISSTFIQNSLIHFFLLLLFISALLISLYLLPVYLRYDLTLLHYFKQAILLMVISVPQTIAMILGILVTTIILTFLPILLVIGFVPFFLFPSSWFSFQAIQRSESLMKEGRS</sequence>